<dbReference type="InterPro" id="IPR011990">
    <property type="entry name" value="TPR-like_helical_dom_sf"/>
</dbReference>
<feature type="compositionally biased region" description="Basic and acidic residues" evidence="4">
    <location>
        <begin position="274"/>
        <end position="283"/>
    </location>
</feature>
<protein>
    <submittedName>
        <fullName evidence="7">Vps39_2 domain-containing protein</fullName>
    </submittedName>
</protein>
<evidence type="ECO:0000256" key="4">
    <source>
        <dbReference type="SAM" id="MobiDB-lite"/>
    </source>
</evidence>
<evidence type="ECO:0000256" key="2">
    <source>
        <dbReference type="ARBA" id="ARBA00022927"/>
    </source>
</evidence>
<dbReference type="GO" id="GO:0016236">
    <property type="term" value="P:macroautophagy"/>
    <property type="evidence" value="ECO:0007669"/>
    <property type="project" value="TreeGrafter"/>
</dbReference>
<evidence type="ECO:0000313" key="7">
    <source>
        <dbReference type="WBParaSite" id="BPAG_0000516501-mRNA-1"/>
    </source>
</evidence>
<evidence type="ECO:0000256" key="1">
    <source>
        <dbReference type="ARBA" id="ARBA00022448"/>
    </source>
</evidence>
<dbReference type="Proteomes" id="UP000278627">
    <property type="component" value="Unassembled WGS sequence"/>
</dbReference>
<dbReference type="AlphaFoldDB" id="A0A0N4TAC8"/>
<accession>A0A0N4TAC8</accession>
<reference evidence="5 6" key="2">
    <citation type="submission" date="2018-11" db="EMBL/GenBank/DDBJ databases">
        <authorList>
            <consortium name="Pathogen Informatics"/>
        </authorList>
    </citation>
    <scope>NUCLEOTIDE SEQUENCE [LARGE SCALE GENOMIC DNA]</scope>
</reference>
<organism evidence="7">
    <name type="scientific">Brugia pahangi</name>
    <name type="common">Filarial nematode worm</name>
    <dbReference type="NCBI Taxonomy" id="6280"/>
    <lineage>
        <taxon>Eukaryota</taxon>
        <taxon>Metazoa</taxon>
        <taxon>Ecdysozoa</taxon>
        <taxon>Nematoda</taxon>
        <taxon>Chromadorea</taxon>
        <taxon>Rhabditida</taxon>
        <taxon>Spirurina</taxon>
        <taxon>Spiruromorpha</taxon>
        <taxon>Filarioidea</taxon>
        <taxon>Onchocercidae</taxon>
        <taxon>Brugia</taxon>
    </lineage>
</organism>
<proteinExistence type="predicted"/>
<evidence type="ECO:0000256" key="3">
    <source>
        <dbReference type="PROSITE-ProRule" id="PRU01006"/>
    </source>
</evidence>
<dbReference type="PANTHER" id="PTHR12616:SF1">
    <property type="entry name" value="VACUOLAR PROTEIN SORTING-ASSOCIATED PROTEIN 41 HOMOLOG"/>
    <property type="match status" value="1"/>
</dbReference>
<dbReference type="InterPro" id="IPR045111">
    <property type="entry name" value="Vps41/Vps8"/>
</dbReference>
<evidence type="ECO:0000313" key="5">
    <source>
        <dbReference type="EMBL" id="VDN86315.1"/>
    </source>
</evidence>
<dbReference type="SMART" id="SM00299">
    <property type="entry name" value="CLH"/>
    <property type="match status" value="1"/>
</dbReference>
<gene>
    <name evidence="5" type="ORF">BPAG_LOCUS5129</name>
</gene>
<dbReference type="WBParaSite" id="BPAG_0000516501-mRNA-1">
    <property type="protein sequence ID" value="BPAG_0000516501-mRNA-1"/>
    <property type="gene ID" value="BPAG_0000516501"/>
</dbReference>
<dbReference type="PROSITE" id="PS50236">
    <property type="entry name" value="CHCR"/>
    <property type="match status" value="1"/>
</dbReference>
<dbReference type="GO" id="GO:0030897">
    <property type="term" value="C:HOPS complex"/>
    <property type="evidence" value="ECO:0007669"/>
    <property type="project" value="TreeGrafter"/>
</dbReference>
<feature type="repeat" description="CHCR" evidence="3">
    <location>
        <begin position="1"/>
        <end position="122"/>
    </location>
</feature>
<name>A0A0N4TAC8_BRUPA</name>
<evidence type="ECO:0000313" key="6">
    <source>
        <dbReference type="Proteomes" id="UP000278627"/>
    </source>
</evidence>
<dbReference type="EMBL" id="UZAD01003245">
    <property type="protein sequence ID" value="VDN86315.1"/>
    <property type="molecule type" value="Genomic_DNA"/>
</dbReference>
<dbReference type="Pfam" id="PF23556">
    <property type="entry name" value="TPR_Vps41"/>
    <property type="match status" value="1"/>
</dbReference>
<keyword evidence="6" id="KW-1185">Reference proteome</keyword>
<feature type="region of interest" description="Disordered" evidence="4">
    <location>
        <begin position="259"/>
        <end position="283"/>
    </location>
</feature>
<reference evidence="7" key="1">
    <citation type="submission" date="2017-02" db="UniProtKB">
        <authorList>
            <consortium name="WormBaseParasite"/>
        </authorList>
    </citation>
    <scope>IDENTIFICATION</scope>
</reference>
<dbReference type="GO" id="GO:0006623">
    <property type="term" value="P:protein targeting to vacuole"/>
    <property type="evidence" value="ECO:0007669"/>
    <property type="project" value="InterPro"/>
</dbReference>
<dbReference type="GO" id="GO:0005770">
    <property type="term" value="C:late endosome"/>
    <property type="evidence" value="ECO:0007669"/>
    <property type="project" value="TreeGrafter"/>
</dbReference>
<dbReference type="PANTHER" id="PTHR12616">
    <property type="entry name" value="VACUOLAR PROTEIN SORTING VPS41"/>
    <property type="match status" value="1"/>
</dbReference>
<dbReference type="GO" id="GO:0009267">
    <property type="term" value="P:cellular response to starvation"/>
    <property type="evidence" value="ECO:0007669"/>
    <property type="project" value="TreeGrafter"/>
</dbReference>
<keyword evidence="2" id="KW-0653">Protein transport</keyword>
<dbReference type="STRING" id="6280.A0A0N4TAC8"/>
<keyword evidence="1" id="KW-0813">Transport</keyword>
<dbReference type="GO" id="GO:0034058">
    <property type="term" value="P:endosomal vesicle fusion"/>
    <property type="evidence" value="ECO:0007669"/>
    <property type="project" value="TreeGrafter"/>
</dbReference>
<sequence length="283" mass="32588">MYPKLQLAYLSTLFERNEGEEFIDFAIKLYAENEPQLLLPFLRKTAIYDIAKAIDICEKKQYINEMVYLLGRSGNRMKALDLLVNKLGRIDSAIDFCRENDDSDLWNSLVDAAVKRPDHIMELLNTAGKYVNPLNIIEKIPEQMNIPGLRNLLVTILRDYELLVQMQRGSLQVTEADSNHLFTKYLSNRKCSTFISFEQCCIVCRITVLLEREKSTDCRHANCDIIVYDCGHSAHIRCIYVPHSDGQTVMESRCPIYKEPKEEGNSSVDGDTFDSEKLKKENE</sequence>
<dbReference type="InterPro" id="IPR000547">
    <property type="entry name" value="Clathrin_H-chain/VPS_repeat"/>
</dbReference>
<dbReference type="Gene3D" id="1.25.40.10">
    <property type="entry name" value="Tetratricopeptide repeat domain"/>
    <property type="match status" value="1"/>
</dbReference>